<gene>
    <name evidence="2" type="ORF">AOXY_G38313</name>
</gene>
<feature type="region of interest" description="Disordered" evidence="1">
    <location>
        <begin position="1"/>
        <end position="70"/>
    </location>
</feature>
<dbReference type="EMBL" id="JAGXEW010000949">
    <property type="protein sequence ID" value="KAK1133266.1"/>
    <property type="molecule type" value="Genomic_DNA"/>
</dbReference>
<keyword evidence="3" id="KW-1185">Reference proteome</keyword>
<name>A0AAD8CE85_ACIOX</name>
<reference evidence="2" key="1">
    <citation type="submission" date="2022-02" db="EMBL/GenBank/DDBJ databases">
        <title>Atlantic sturgeon de novo genome assembly.</title>
        <authorList>
            <person name="Stock M."/>
            <person name="Klopp C."/>
            <person name="Guiguen Y."/>
            <person name="Cabau C."/>
            <person name="Parinello H."/>
            <person name="Santidrian Yebra-Pimentel E."/>
            <person name="Kuhl H."/>
            <person name="Dirks R.P."/>
            <person name="Guessner J."/>
            <person name="Wuertz S."/>
            <person name="Du K."/>
            <person name="Schartl M."/>
        </authorList>
    </citation>
    <scope>NUCLEOTIDE SEQUENCE</scope>
    <source>
        <strain evidence="2">STURGEONOMICS-FGT-2020</strain>
        <tissue evidence="2">Whole blood</tissue>
    </source>
</reference>
<evidence type="ECO:0000313" key="2">
    <source>
        <dbReference type="EMBL" id="KAK1133266.1"/>
    </source>
</evidence>
<organism evidence="2 3">
    <name type="scientific">Acipenser oxyrinchus oxyrinchus</name>
    <dbReference type="NCBI Taxonomy" id="40147"/>
    <lineage>
        <taxon>Eukaryota</taxon>
        <taxon>Metazoa</taxon>
        <taxon>Chordata</taxon>
        <taxon>Craniata</taxon>
        <taxon>Vertebrata</taxon>
        <taxon>Euteleostomi</taxon>
        <taxon>Actinopterygii</taxon>
        <taxon>Chondrostei</taxon>
        <taxon>Acipenseriformes</taxon>
        <taxon>Acipenseridae</taxon>
        <taxon>Acipenser</taxon>
    </lineage>
</organism>
<protein>
    <submittedName>
        <fullName evidence="2">Uncharacterized protein</fullName>
    </submittedName>
</protein>
<dbReference type="AlphaFoldDB" id="A0AAD8CE85"/>
<accession>A0AAD8CE85</accession>
<sequence>MAPDDAARLTCSQDPSSIETRHAGSFADLAVDDEDEGLPEQLSENQHHSSPACPRPSGQPGQPPRSAPMGRYAMKGLQFHYEAHKNNELVRGLDQPALQHYRQELLAASQHRSHSAPWQ</sequence>
<comment type="caution">
    <text evidence="2">The sequence shown here is derived from an EMBL/GenBank/DDBJ whole genome shotgun (WGS) entry which is preliminary data.</text>
</comment>
<evidence type="ECO:0000313" key="3">
    <source>
        <dbReference type="Proteomes" id="UP001230051"/>
    </source>
</evidence>
<dbReference type="Proteomes" id="UP001230051">
    <property type="component" value="Unassembled WGS sequence"/>
</dbReference>
<proteinExistence type="predicted"/>
<evidence type="ECO:0000256" key="1">
    <source>
        <dbReference type="SAM" id="MobiDB-lite"/>
    </source>
</evidence>